<comment type="similarity">
    <text evidence="1">Belongs to the pseudomonas-type ThrB family.</text>
</comment>
<feature type="domain" description="Aminoglycoside phosphotransferase" evidence="2">
    <location>
        <begin position="11"/>
        <end position="81"/>
    </location>
</feature>
<dbReference type="RefSeq" id="WP_108184857.1">
    <property type="nucleotide sequence ID" value="NZ_JAAQYP010000125.1"/>
</dbReference>
<dbReference type="PROSITE" id="PS00109">
    <property type="entry name" value="PROTEIN_KINASE_TYR"/>
    <property type="match status" value="1"/>
</dbReference>
<evidence type="ECO:0000313" key="4">
    <source>
        <dbReference type="Proteomes" id="UP000542111"/>
    </source>
</evidence>
<sequence>MLVFGSIAPQTPKSASKYGLIHSDLRLANLLIQDNETKLIDFDDCGFSWYMHDLASAVSFVEDHESLPTWIARWIAGYEKIGKLTREDIDIIPALIMQRRIQLLSWFSSHSDTMLAHELGEAWIKDTVALANEYLSGRYLNNL</sequence>
<accession>A0A7Y1MWI4</accession>
<keyword evidence="3" id="KW-0808">Transferase</keyword>
<dbReference type="Proteomes" id="UP000542111">
    <property type="component" value="Unassembled WGS sequence"/>
</dbReference>
<dbReference type="InterPro" id="IPR008266">
    <property type="entry name" value="Tyr_kinase_AS"/>
</dbReference>
<dbReference type="InterPro" id="IPR011009">
    <property type="entry name" value="Kinase-like_dom_sf"/>
</dbReference>
<gene>
    <name evidence="3" type="ORF">HBO33_31325</name>
</gene>
<dbReference type="PANTHER" id="PTHR21064:SF6">
    <property type="entry name" value="AMINOGLYCOSIDE PHOSPHOTRANSFERASE DOMAIN-CONTAINING PROTEIN"/>
    <property type="match status" value="1"/>
</dbReference>
<organism evidence="3 4">
    <name type="scientific">Pseudomonas gessardii</name>
    <dbReference type="NCBI Taxonomy" id="78544"/>
    <lineage>
        <taxon>Bacteria</taxon>
        <taxon>Pseudomonadati</taxon>
        <taxon>Pseudomonadota</taxon>
        <taxon>Gammaproteobacteria</taxon>
        <taxon>Pseudomonadales</taxon>
        <taxon>Pseudomonadaceae</taxon>
        <taxon>Pseudomonas</taxon>
    </lineage>
</organism>
<comment type="caution">
    <text evidence="3">The sequence shown here is derived from an EMBL/GenBank/DDBJ whole genome shotgun (WGS) entry which is preliminary data.</text>
</comment>
<dbReference type="AlphaFoldDB" id="A0A7Y1MWI4"/>
<dbReference type="GO" id="GO:0004672">
    <property type="term" value="F:protein kinase activity"/>
    <property type="evidence" value="ECO:0007669"/>
    <property type="project" value="InterPro"/>
</dbReference>
<evidence type="ECO:0000259" key="2">
    <source>
        <dbReference type="Pfam" id="PF01636"/>
    </source>
</evidence>
<dbReference type="GO" id="GO:0019202">
    <property type="term" value="F:amino acid kinase activity"/>
    <property type="evidence" value="ECO:0007669"/>
    <property type="project" value="TreeGrafter"/>
</dbReference>
<proteinExistence type="inferred from homology"/>
<evidence type="ECO:0000256" key="1">
    <source>
        <dbReference type="ARBA" id="ARBA00038240"/>
    </source>
</evidence>
<protein>
    <submittedName>
        <fullName evidence="3">Phosphotransferase</fullName>
    </submittedName>
</protein>
<dbReference type="EMBL" id="JAAQYP010000125">
    <property type="protein sequence ID" value="NNA99625.1"/>
    <property type="molecule type" value="Genomic_DNA"/>
</dbReference>
<dbReference type="PANTHER" id="PTHR21064">
    <property type="entry name" value="AMINOGLYCOSIDE PHOSPHOTRANSFERASE DOMAIN-CONTAINING PROTEIN-RELATED"/>
    <property type="match status" value="1"/>
</dbReference>
<dbReference type="Gene3D" id="3.90.1200.10">
    <property type="match status" value="1"/>
</dbReference>
<reference evidence="3 4" key="1">
    <citation type="journal article" date="2020" name="Front. Microbiol.">
        <title>Genetic Organization of the aprX-lipA2 Operon Affects the Proteolytic Potential of Pseudomonas Species in Milk.</title>
        <authorList>
            <person name="Maier C."/>
            <person name="Huptas C."/>
            <person name="von Neubeck M."/>
            <person name="Scherer S."/>
            <person name="Wenning M."/>
            <person name="Lucking G."/>
        </authorList>
    </citation>
    <scope>NUCLEOTIDE SEQUENCE [LARGE SCALE GENOMIC DNA]</scope>
    <source>
        <strain evidence="3 4">G4779</strain>
    </source>
</reference>
<evidence type="ECO:0000313" key="3">
    <source>
        <dbReference type="EMBL" id="NNA99625.1"/>
    </source>
</evidence>
<name>A0A7Y1MWI4_9PSED</name>
<dbReference type="SUPFAM" id="SSF56112">
    <property type="entry name" value="Protein kinase-like (PK-like)"/>
    <property type="match status" value="1"/>
</dbReference>
<dbReference type="InterPro" id="IPR050249">
    <property type="entry name" value="Pseudomonas-type_ThrB"/>
</dbReference>
<dbReference type="InterPro" id="IPR002575">
    <property type="entry name" value="Aminoglycoside_PTrfase"/>
</dbReference>
<dbReference type="Pfam" id="PF01636">
    <property type="entry name" value="APH"/>
    <property type="match status" value="1"/>
</dbReference>